<keyword evidence="1" id="KW-0175">Coiled coil</keyword>
<feature type="coiled-coil region" evidence="1">
    <location>
        <begin position="15"/>
        <end position="42"/>
    </location>
</feature>
<gene>
    <name evidence="3" type="ORF">ACFFI0_14525</name>
</gene>
<evidence type="ECO:0000256" key="1">
    <source>
        <dbReference type="SAM" id="Coils"/>
    </source>
</evidence>
<dbReference type="InterPro" id="IPR019052">
    <property type="entry name" value="DUF2383"/>
</dbReference>
<dbReference type="NCBIfam" id="TIGR02284">
    <property type="entry name" value="PA2169 family four-helix-bundle protein"/>
    <property type="match status" value="1"/>
</dbReference>
<evidence type="ECO:0000259" key="2">
    <source>
        <dbReference type="Pfam" id="PF09537"/>
    </source>
</evidence>
<dbReference type="InterPro" id="IPR011971">
    <property type="entry name" value="CHP02284"/>
</dbReference>
<proteinExistence type="predicted"/>
<protein>
    <submittedName>
        <fullName evidence="3">PA2169 family four-helix-bundle protein</fullName>
    </submittedName>
</protein>
<reference evidence="3 4" key="1">
    <citation type="submission" date="2024-09" db="EMBL/GenBank/DDBJ databases">
        <authorList>
            <person name="Sun Q."/>
            <person name="Mori K."/>
        </authorList>
    </citation>
    <scope>NUCLEOTIDE SEQUENCE [LARGE SCALE GENOMIC DNA]</scope>
    <source>
        <strain evidence="3 4">CCM 7765</strain>
    </source>
</reference>
<evidence type="ECO:0000313" key="4">
    <source>
        <dbReference type="Proteomes" id="UP001589774"/>
    </source>
</evidence>
<feature type="domain" description="DUF2383" evidence="2">
    <location>
        <begin position="11"/>
        <end position="115"/>
    </location>
</feature>
<comment type="caution">
    <text evidence="3">The sequence shown here is derived from an EMBL/GenBank/DDBJ whole genome shotgun (WGS) entry which is preliminary data.</text>
</comment>
<sequence>MENLEAKTPLLNDLIQLNNDRIAGYENAIQELDDNDTDLKSEFHNFITQSYQFLTELKDELERTGGKANDRATVEGEFFRSWMDMKALFSEDKRRAILKSCIEGENIIYEAYDYAEKLEELPSDARFLLSQHKQQLKLASNKVMTLYEAENRA</sequence>
<accession>A0ABV6HKW6</accession>
<name>A0ABV6HKW6_9SPHI</name>
<dbReference type="InterPro" id="IPR012347">
    <property type="entry name" value="Ferritin-like"/>
</dbReference>
<dbReference type="Proteomes" id="UP001589774">
    <property type="component" value="Unassembled WGS sequence"/>
</dbReference>
<dbReference type="Gene3D" id="1.20.1260.10">
    <property type="match status" value="1"/>
</dbReference>
<dbReference type="EMBL" id="JBHLWO010000002">
    <property type="protein sequence ID" value="MFC0319533.1"/>
    <property type="molecule type" value="Genomic_DNA"/>
</dbReference>
<keyword evidence="4" id="KW-1185">Reference proteome</keyword>
<dbReference type="RefSeq" id="WP_130855877.1">
    <property type="nucleotide sequence ID" value="NZ_JBHLWO010000002.1"/>
</dbReference>
<dbReference type="Pfam" id="PF09537">
    <property type="entry name" value="DUF2383"/>
    <property type="match status" value="1"/>
</dbReference>
<evidence type="ECO:0000313" key="3">
    <source>
        <dbReference type="EMBL" id="MFC0319533.1"/>
    </source>
</evidence>
<organism evidence="3 4">
    <name type="scientific">Olivibacter oleidegradans</name>
    <dbReference type="NCBI Taxonomy" id="760123"/>
    <lineage>
        <taxon>Bacteria</taxon>
        <taxon>Pseudomonadati</taxon>
        <taxon>Bacteroidota</taxon>
        <taxon>Sphingobacteriia</taxon>
        <taxon>Sphingobacteriales</taxon>
        <taxon>Sphingobacteriaceae</taxon>
        <taxon>Olivibacter</taxon>
    </lineage>
</organism>